<dbReference type="AlphaFoldDB" id="A0A3D8J5S6"/>
<gene>
    <name evidence="1" type="ORF">CQA66_04675</name>
</gene>
<dbReference type="RefSeq" id="WP_104763583.1">
    <property type="nucleotide sequence ID" value="NZ_FZPM01000025.1"/>
</dbReference>
<evidence type="ECO:0008006" key="3">
    <source>
        <dbReference type="Google" id="ProtNLM"/>
    </source>
</evidence>
<comment type="caution">
    <text evidence="1">The sequence shown here is derived from an EMBL/GenBank/DDBJ whole genome shotgun (WGS) entry which is preliminary data.</text>
</comment>
<organism evidence="1 2">
    <name type="scientific">Helicobacter aurati</name>
    <dbReference type="NCBI Taxonomy" id="137778"/>
    <lineage>
        <taxon>Bacteria</taxon>
        <taxon>Pseudomonadati</taxon>
        <taxon>Campylobacterota</taxon>
        <taxon>Epsilonproteobacteria</taxon>
        <taxon>Campylobacterales</taxon>
        <taxon>Helicobacteraceae</taxon>
        <taxon>Helicobacter</taxon>
    </lineage>
</organism>
<evidence type="ECO:0000313" key="1">
    <source>
        <dbReference type="EMBL" id="RDU72600.1"/>
    </source>
</evidence>
<proteinExistence type="predicted"/>
<evidence type="ECO:0000313" key="2">
    <source>
        <dbReference type="Proteomes" id="UP000256424"/>
    </source>
</evidence>
<dbReference type="InterPro" id="IPR020080">
    <property type="entry name" value="OM_adhesin/peptidase_omptin"/>
</dbReference>
<name>A0A3D8J5S6_9HELI</name>
<dbReference type="EMBL" id="NXLW01000006">
    <property type="protein sequence ID" value="RDU72600.1"/>
    <property type="molecule type" value="Genomic_DNA"/>
</dbReference>
<dbReference type="SUPFAM" id="SSF69917">
    <property type="entry name" value="OMPT-like"/>
    <property type="match status" value="1"/>
</dbReference>
<dbReference type="Proteomes" id="UP000256424">
    <property type="component" value="Unassembled WGS sequence"/>
</dbReference>
<sequence>MKKYFTIVLAMFQTTLLYGRDSVKLEGFYKSLGIGTGYYRYTEYNTANNDAFLMRIDTALLNIVGNLGYITNGFKVDLAVDANYSMGKYTGSILDTANPDKNGQAVTSFETNSFYHTSLKFGYNFLEPFEIKSLTLYLQSGIHYYFNRNDITPLERLQGYMSIPVQLEGEIIFTESWALNFMGGFNWFLFGHHLSRGTRVHFSGNLDTLQKEGFGANGYIGFTRLNDVGNAISIRLAYEYWSIGDSPSAALIDYVGQNVNLYEPKNSTHIIMLQYIWSF</sequence>
<keyword evidence="2" id="KW-1185">Reference proteome</keyword>
<dbReference type="OrthoDB" id="5329395at2"/>
<protein>
    <recommendedName>
        <fullName evidence="3">Outer membrane beta-barrel protein</fullName>
    </recommendedName>
</protein>
<accession>A0A3D8J5S6</accession>
<dbReference type="GO" id="GO:0004190">
    <property type="term" value="F:aspartic-type endopeptidase activity"/>
    <property type="evidence" value="ECO:0007669"/>
    <property type="project" value="InterPro"/>
</dbReference>
<reference evidence="1 2" key="1">
    <citation type="submission" date="2018-04" db="EMBL/GenBank/DDBJ databases">
        <title>Novel Campyloabacter and Helicobacter Species and Strains.</title>
        <authorList>
            <person name="Mannion A.J."/>
            <person name="Shen Z."/>
            <person name="Fox J.G."/>
        </authorList>
    </citation>
    <scope>NUCLEOTIDE SEQUENCE [LARGE SCALE GENOMIC DNA]</scope>
    <source>
        <strain evidence="1 2">MIT 97-5075</strain>
    </source>
</reference>